<dbReference type="PANTHER" id="PTHR47667:SF1">
    <property type="entry name" value="REGULATOR OF TY1 TRANSPOSITION PROTEIN 107"/>
    <property type="match status" value="1"/>
</dbReference>
<dbReference type="HOGENOM" id="CLU_002149_1_0_1"/>
<feature type="region of interest" description="Disordered" evidence="1">
    <location>
        <begin position="927"/>
        <end position="1037"/>
    </location>
</feature>
<dbReference type="EMBL" id="KN833032">
    <property type="protein sequence ID" value="KIM76720.1"/>
    <property type="molecule type" value="Genomic_DNA"/>
</dbReference>
<protein>
    <recommendedName>
        <fullName evidence="2">BRCT domain-containing protein</fullName>
    </recommendedName>
</protein>
<name>A0A0C3EW28_PILCF</name>
<dbReference type="InterPro" id="IPR053036">
    <property type="entry name" value="CellCycle_DNARepair_Reg"/>
</dbReference>
<feature type="compositionally biased region" description="Basic and acidic residues" evidence="1">
    <location>
        <begin position="639"/>
        <end position="656"/>
    </location>
</feature>
<feature type="compositionally biased region" description="Low complexity" evidence="1">
    <location>
        <begin position="769"/>
        <end position="779"/>
    </location>
</feature>
<feature type="compositionally biased region" description="Basic and acidic residues" evidence="1">
    <location>
        <begin position="1014"/>
        <end position="1037"/>
    </location>
</feature>
<sequence length="1248" mass="136312">MPIFNGVQYWIAESLPYDRKVLNSNYLDLNGGGKANSIDHATHIITNTSQFEGWRRVEDGEIDAVVVTETWIDRSIILGKAQPPQFYSANPAMVFSGIVACATDMTPPDLEVLSAGITALGGQWRTGLTRDVTHLFALGPGSDKYETAMHFQADTHMKVVLPHWFDDAVKLGVGGLPTAGYEWPEPRYLRADIGEDEGAGGGDGGGDGKKGSARKSQLSGEKKRLFQSVGWTDPPALRSSSAAATAKKDVWAGRRILLSVSLELSGGRREAVEAGIKRAGGAVVIYNQGGGDGDLEEELRKMGGADVFITRYRHGAAYLKALKADKTIGTLAWLFHVESSGVLTPPTDQLLHYPIPKRSISGFSAHKITVTNYTGESREYLKRLIMAMGAEFTPNMSGANTVVIAAYISGLKTTKALNWSIPIVNHIWLEDCFIQWKSLSVGVAKYIDFPPGTDFAMILGERGPGRIVLGDLEREDELLAGEEVGVSTPKKIDAKGTPNGDAKKKQKEKERKFGSGEQPGGTATSTRDAREVEDAVGFLDGDGDAMMDVDDDIDGAGMAMAIDDDYDGGEEEVSPSKALTARMNAKKSQNNDHEEEELISRSKASKERKRERKSRDGDDDEMEKVLPSKALKARKKAKNRDDKEEEFLSSKVLKEGKKVKKNRDDDYEEAESEEKVEKPKGRLIRRAGVTKEVEKKKTTEKMKEKVPDEPEPSSKTRPRKVILSDPTDDSDSAVEISVKAKGKVKSKNAPVTPNLDNDSDYSVEKIYVKAKASAQAKPKPAARPPINDTHEGDDSDEPPIPKKSPYTSISKGNGKAVDVASPIRTPKRVVSVVLPALGSSKQKPTHLARTASLRVEADKASISSSSKRARPVKGGDLVPDSHSGGRRLLGGDNIALTPLPPKRSALIKATNHLHNVAMPDLMNYAQEKKRGFKGKDGDRISDRSGETSTAGKARKRPSDILSDPPTSDEEAERKRKRKIGTGVLNKKSTQAASDEGSEVETRPRKVTKKVRVVSGDERSDGSSSEKVKKVKSSVDKSRISKTDPTTVKLMTTQVTLSDDVTKSLSRIGIRFTVRPSECTHLLVPQLVRTEKFLCAMAVAPFILKEEWALESAAAKHLLPEEKYLLQDSKNERKYNFKLSDALQRAKAVGGRLFDKNIFYVTPKIPLDVQLLKNVVNAGGGQVLTTTPTIRILKANENRYVVSCPADASIWRPLAENGYNIYSPELLLTGALRQEIDWEDDANKVPGSF</sequence>
<dbReference type="CDD" id="cd18432">
    <property type="entry name" value="BRCT_PAXIP1_rpt6_like"/>
    <property type="match status" value="1"/>
</dbReference>
<dbReference type="Gene3D" id="3.40.50.10190">
    <property type="entry name" value="BRCT domain"/>
    <property type="match status" value="4"/>
</dbReference>
<dbReference type="Pfam" id="PF16589">
    <property type="entry name" value="BRCT_2"/>
    <property type="match status" value="1"/>
</dbReference>
<dbReference type="GO" id="GO:0035361">
    <property type="term" value="C:Cul8-RING ubiquitin ligase complex"/>
    <property type="evidence" value="ECO:0007669"/>
    <property type="project" value="TreeGrafter"/>
</dbReference>
<dbReference type="CDD" id="cd17743">
    <property type="entry name" value="BRCT_BRC1_like_rpt5"/>
    <property type="match status" value="1"/>
</dbReference>
<dbReference type="FunCoup" id="A0A0C3EW28">
    <property type="interactions" value="304"/>
</dbReference>
<feature type="compositionally biased region" description="Acidic residues" evidence="1">
    <location>
        <begin position="562"/>
        <end position="573"/>
    </location>
</feature>
<accession>A0A0C3EW28</accession>
<organism evidence="3 4">
    <name type="scientific">Piloderma croceum (strain F 1598)</name>
    <dbReference type="NCBI Taxonomy" id="765440"/>
    <lineage>
        <taxon>Eukaryota</taxon>
        <taxon>Fungi</taxon>
        <taxon>Dikarya</taxon>
        <taxon>Basidiomycota</taxon>
        <taxon>Agaricomycotina</taxon>
        <taxon>Agaricomycetes</taxon>
        <taxon>Agaricomycetidae</taxon>
        <taxon>Atheliales</taxon>
        <taxon>Atheliaceae</taxon>
        <taxon>Piloderma</taxon>
    </lineage>
</organism>
<dbReference type="STRING" id="765440.A0A0C3EW28"/>
<feature type="region of interest" description="Disordered" evidence="1">
    <location>
        <begin position="480"/>
        <end position="532"/>
    </location>
</feature>
<dbReference type="GO" id="GO:0005634">
    <property type="term" value="C:nucleus"/>
    <property type="evidence" value="ECO:0007669"/>
    <property type="project" value="TreeGrafter"/>
</dbReference>
<dbReference type="CDD" id="cd18436">
    <property type="entry name" value="BRCT_BRC1_like_rpt2"/>
    <property type="match status" value="1"/>
</dbReference>
<evidence type="ECO:0000313" key="4">
    <source>
        <dbReference type="Proteomes" id="UP000054166"/>
    </source>
</evidence>
<dbReference type="InterPro" id="IPR036420">
    <property type="entry name" value="BRCT_dom_sf"/>
</dbReference>
<dbReference type="Pfam" id="PF16770">
    <property type="entry name" value="RTT107_BRCT_5"/>
    <property type="match status" value="1"/>
</dbReference>
<feature type="domain" description="BRCT" evidence="2">
    <location>
        <begin position="90"/>
        <end position="170"/>
    </location>
</feature>
<dbReference type="GO" id="GO:0006302">
    <property type="term" value="P:double-strand break repair"/>
    <property type="evidence" value="ECO:0007669"/>
    <property type="project" value="TreeGrafter"/>
</dbReference>
<dbReference type="SMART" id="SM00292">
    <property type="entry name" value="BRCT"/>
    <property type="match status" value="3"/>
</dbReference>
<evidence type="ECO:0000259" key="2">
    <source>
        <dbReference type="PROSITE" id="PS50172"/>
    </source>
</evidence>
<dbReference type="OrthoDB" id="342264at2759"/>
<gene>
    <name evidence="3" type="ORF">PILCRDRAFT_826114</name>
</gene>
<dbReference type="GO" id="GO:1990683">
    <property type="term" value="P:DNA double-strand break attachment to nuclear envelope"/>
    <property type="evidence" value="ECO:0007669"/>
    <property type="project" value="TreeGrafter"/>
</dbReference>
<evidence type="ECO:0000313" key="3">
    <source>
        <dbReference type="EMBL" id="KIM76720.1"/>
    </source>
</evidence>
<dbReference type="InParanoid" id="A0A0C3EW28"/>
<reference evidence="4" key="2">
    <citation type="submission" date="2015-01" db="EMBL/GenBank/DDBJ databases">
        <title>Evolutionary Origins and Diversification of the Mycorrhizal Mutualists.</title>
        <authorList>
            <consortium name="DOE Joint Genome Institute"/>
            <consortium name="Mycorrhizal Genomics Consortium"/>
            <person name="Kohler A."/>
            <person name="Kuo A."/>
            <person name="Nagy L.G."/>
            <person name="Floudas D."/>
            <person name="Copeland A."/>
            <person name="Barry K.W."/>
            <person name="Cichocki N."/>
            <person name="Veneault-Fourrey C."/>
            <person name="LaButti K."/>
            <person name="Lindquist E.A."/>
            <person name="Lipzen A."/>
            <person name="Lundell T."/>
            <person name="Morin E."/>
            <person name="Murat C."/>
            <person name="Riley R."/>
            <person name="Ohm R."/>
            <person name="Sun H."/>
            <person name="Tunlid A."/>
            <person name="Henrissat B."/>
            <person name="Grigoriev I.V."/>
            <person name="Hibbett D.S."/>
            <person name="Martin F."/>
        </authorList>
    </citation>
    <scope>NUCLEOTIDE SEQUENCE [LARGE SCALE GENOMIC DNA]</scope>
    <source>
        <strain evidence="4">F 1598</strain>
    </source>
</reference>
<dbReference type="Proteomes" id="UP000054166">
    <property type="component" value="Unassembled WGS sequence"/>
</dbReference>
<dbReference type="PANTHER" id="PTHR47667">
    <property type="entry name" value="REGULATOR OF TY1 TRANSPOSITION PROTEIN 107"/>
    <property type="match status" value="1"/>
</dbReference>
<dbReference type="InterPro" id="IPR001357">
    <property type="entry name" value="BRCT_dom"/>
</dbReference>
<dbReference type="Pfam" id="PF12738">
    <property type="entry name" value="PTCB-BRCT"/>
    <property type="match status" value="2"/>
</dbReference>
<feature type="compositionally biased region" description="Basic and acidic residues" evidence="1">
    <location>
        <begin position="927"/>
        <end position="945"/>
    </location>
</feature>
<feature type="compositionally biased region" description="Basic and acidic residues" evidence="1">
    <location>
        <begin position="689"/>
        <end position="714"/>
    </location>
</feature>
<feature type="compositionally biased region" description="Basic and acidic residues" evidence="1">
    <location>
        <begin position="501"/>
        <end position="514"/>
    </location>
</feature>
<dbReference type="AlphaFoldDB" id="A0A0C3EW28"/>
<feature type="domain" description="BRCT" evidence="2">
    <location>
        <begin position="1"/>
        <end position="89"/>
    </location>
</feature>
<feature type="region of interest" description="Disordered" evidence="1">
    <location>
        <begin position="192"/>
        <end position="225"/>
    </location>
</feature>
<keyword evidence="4" id="KW-1185">Reference proteome</keyword>
<proteinExistence type="predicted"/>
<feature type="region of interest" description="Disordered" evidence="1">
    <location>
        <begin position="839"/>
        <end position="899"/>
    </location>
</feature>
<dbReference type="PROSITE" id="PS50172">
    <property type="entry name" value="BRCT"/>
    <property type="match status" value="4"/>
</dbReference>
<evidence type="ECO:0000256" key="1">
    <source>
        <dbReference type="SAM" id="MobiDB-lite"/>
    </source>
</evidence>
<feature type="domain" description="BRCT" evidence="2">
    <location>
        <begin position="358"/>
        <end position="433"/>
    </location>
</feature>
<feature type="domain" description="BRCT" evidence="2">
    <location>
        <begin position="1058"/>
        <end position="1125"/>
    </location>
</feature>
<reference evidence="3 4" key="1">
    <citation type="submission" date="2014-04" db="EMBL/GenBank/DDBJ databases">
        <authorList>
            <consortium name="DOE Joint Genome Institute"/>
            <person name="Kuo A."/>
            <person name="Tarkka M."/>
            <person name="Buscot F."/>
            <person name="Kohler A."/>
            <person name="Nagy L.G."/>
            <person name="Floudas D."/>
            <person name="Copeland A."/>
            <person name="Barry K.W."/>
            <person name="Cichocki N."/>
            <person name="Veneault-Fourrey C."/>
            <person name="LaButti K."/>
            <person name="Lindquist E.A."/>
            <person name="Lipzen A."/>
            <person name="Lundell T."/>
            <person name="Morin E."/>
            <person name="Murat C."/>
            <person name="Sun H."/>
            <person name="Tunlid A."/>
            <person name="Henrissat B."/>
            <person name="Grigoriev I.V."/>
            <person name="Hibbett D.S."/>
            <person name="Martin F."/>
            <person name="Nordberg H.P."/>
            <person name="Cantor M.N."/>
            <person name="Hua S.X."/>
        </authorList>
    </citation>
    <scope>NUCLEOTIDE SEQUENCE [LARGE SCALE GENOMIC DNA]</scope>
    <source>
        <strain evidence="3 4">F 1598</strain>
    </source>
</reference>
<dbReference type="SUPFAM" id="SSF52113">
    <property type="entry name" value="BRCT domain"/>
    <property type="match status" value="4"/>
</dbReference>
<feature type="region of interest" description="Disordered" evidence="1">
    <location>
        <begin position="559"/>
        <end position="820"/>
    </location>
</feature>